<protein>
    <submittedName>
        <fullName evidence="1">Uncharacterized protein</fullName>
    </submittedName>
</protein>
<accession>A0A3P6RMN5</accession>
<dbReference type="Proteomes" id="UP000271889">
    <property type="component" value="Unassembled WGS sequence"/>
</dbReference>
<organism evidence="1 2">
    <name type="scientific">Cylicostephanus goldi</name>
    <name type="common">Nematode worm</name>
    <dbReference type="NCBI Taxonomy" id="71465"/>
    <lineage>
        <taxon>Eukaryota</taxon>
        <taxon>Metazoa</taxon>
        <taxon>Ecdysozoa</taxon>
        <taxon>Nematoda</taxon>
        <taxon>Chromadorea</taxon>
        <taxon>Rhabditida</taxon>
        <taxon>Rhabditina</taxon>
        <taxon>Rhabditomorpha</taxon>
        <taxon>Strongyloidea</taxon>
        <taxon>Strongylidae</taxon>
        <taxon>Cylicostephanus</taxon>
    </lineage>
</organism>
<dbReference type="OrthoDB" id="5808918at2759"/>
<reference evidence="1 2" key="1">
    <citation type="submission" date="2018-11" db="EMBL/GenBank/DDBJ databases">
        <authorList>
            <consortium name="Pathogen Informatics"/>
        </authorList>
    </citation>
    <scope>NUCLEOTIDE SEQUENCE [LARGE SCALE GENOMIC DNA]</scope>
</reference>
<proteinExistence type="predicted"/>
<evidence type="ECO:0000313" key="2">
    <source>
        <dbReference type="Proteomes" id="UP000271889"/>
    </source>
</evidence>
<name>A0A3P6RMN5_CYLGO</name>
<dbReference type="AlphaFoldDB" id="A0A3P6RMN5"/>
<gene>
    <name evidence="1" type="ORF">CGOC_LOCUS5070</name>
</gene>
<keyword evidence="2" id="KW-1185">Reference proteome</keyword>
<sequence length="100" mass="11294">MQLRSGMQYGNVPVRYVPYDGELEPPMYVPTQGQVAMPPGTIVYTQDGRRVTVQPTQYAYAPVPVQYVQDPAVMYDNNANLQREQIIRLNVLACAAYLQL</sequence>
<evidence type="ECO:0000313" key="1">
    <source>
        <dbReference type="EMBL" id="VDK60617.1"/>
    </source>
</evidence>
<dbReference type="EMBL" id="UYRV01014902">
    <property type="protein sequence ID" value="VDK60617.1"/>
    <property type="molecule type" value="Genomic_DNA"/>
</dbReference>